<keyword evidence="10 20" id="KW-0285">Flavoprotein</keyword>
<evidence type="ECO:0000256" key="14">
    <source>
        <dbReference type="ARBA" id="ARBA00022984"/>
    </source>
</evidence>
<dbReference type="Proteomes" id="UP000679575">
    <property type="component" value="Chromosome"/>
</dbReference>
<name>A0ABX7YUR3_9GAMM</name>
<evidence type="ECO:0000256" key="12">
    <source>
        <dbReference type="ARBA" id="ARBA00022857"/>
    </source>
</evidence>
<evidence type="ECO:0000256" key="11">
    <source>
        <dbReference type="ARBA" id="ARBA00022827"/>
    </source>
</evidence>
<organism evidence="22 23">
    <name type="scientific">Shewanella yunxiaonensis</name>
    <dbReference type="NCBI Taxonomy" id="2829809"/>
    <lineage>
        <taxon>Bacteria</taxon>
        <taxon>Pseudomonadati</taxon>
        <taxon>Pseudomonadota</taxon>
        <taxon>Gammaproteobacteria</taxon>
        <taxon>Alteromonadales</taxon>
        <taxon>Shewanellaceae</taxon>
        <taxon>Shewanella</taxon>
    </lineage>
</organism>
<keyword evidence="11 20" id="KW-0274">FAD</keyword>
<comment type="subcellular location">
    <subcellularLocation>
        <location evidence="3 20">Cytoplasm</location>
    </subcellularLocation>
</comment>
<evidence type="ECO:0000256" key="8">
    <source>
        <dbReference type="ARBA" id="ARBA00022490"/>
    </source>
</evidence>
<dbReference type="Pfam" id="PF01565">
    <property type="entry name" value="FAD_binding_4"/>
    <property type="match status" value="1"/>
</dbReference>
<evidence type="ECO:0000256" key="4">
    <source>
        <dbReference type="ARBA" id="ARBA00004752"/>
    </source>
</evidence>
<dbReference type="SUPFAM" id="SSF56176">
    <property type="entry name" value="FAD-binding/transporter-associated domain-like"/>
    <property type="match status" value="1"/>
</dbReference>
<comment type="catalytic activity">
    <reaction evidence="19 20">
        <text>UDP-N-acetyl-alpha-D-muramate + NADP(+) = UDP-N-acetyl-3-O-(1-carboxyvinyl)-alpha-D-glucosamine + NADPH + H(+)</text>
        <dbReference type="Rhea" id="RHEA:12248"/>
        <dbReference type="ChEBI" id="CHEBI:15378"/>
        <dbReference type="ChEBI" id="CHEBI:57783"/>
        <dbReference type="ChEBI" id="CHEBI:58349"/>
        <dbReference type="ChEBI" id="CHEBI:68483"/>
        <dbReference type="ChEBI" id="CHEBI:70757"/>
        <dbReference type="EC" id="1.3.1.98"/>
    </reaction>
</comment>
<evidence type="ECO:0000256" key="5">
    <source>
        <dbReference type="ARBA" id="ARBA00010485"/>
    </source>
</evidence>
<feature type="active site" evidence="20">
    <location>
        <position position="162"/>
    </location>
</feature>
<evidence type="ECO:0000256" key="2">
    <source>
        <dbReference type="ARBA" id="ARBA00003921"/>
    </source>
</evidence>
<dbReference type="PANTHER" id="PTHR21071:SF4">
    <property type="entry name" value="UDP-N-ACETYLENOLPYRUVOYLGLUCOSAMINE REDUCTASE"/>
    <property type="match status" value="1"/>
</dbReference>
<dbReference type="InterPro" id="IPR006094">
    <property type="entry name" value="Oxid_FAD_bind_N"/>
</dbReference>
<evidence type="ECO:0000313" key="22">
    <source>
        <dbReference type="EMBL" id="QUN06064.1"/>
    </source>
</evidence>
<reference evidence="22 23" key="1">
    <citation type="submission" date="2021-04" db="EMBL/GenBank/DDBJ databases">
        <title>Novel species identification of genus Shewanella.</title>
        <authorList>
            <person name="Liu G."/>
        </authorList>
    </citation>
    <scope>NUCLEOTIDE SEQUENCE [LARGE SCALE GENOMIC DNA]</scope>
    <source>
        <strain evidence="22 23">FJAT-54481</strain>
    </source>
</reference>
<dbReference type="InterPro" id="IPR003170">
    <property type="entry name" value="MurB"/>
</dbReference>
<proteinExistence type="inferred from homology"/>
<keyword evidence="9 20" id="KW-0132">Cell division</keyword>
<dbReference type="Gene3D" id="3.30.465.10">
    <property type="match status" value="1"/>
</dbReference>
<evidence type="ECO:0000256" key="18">
    <source>
        <dbReference type="ARBA" id="ARBA00031026"/>
    </source>
</evidence>
<evidence type="ECO:0000256" key="16">
    <source>
        <dbReference type="ARBA" id="ARBA00023306"/>
    </source>
</evidence>
<evidence type="ECO:0000256" key="1">
    <source>
        <dbReference type="ARBA" id="ARBA00001974"/>
    </source>
</evidence>
<accession>A0ABX7YUR3</accession>
<gene>
    <name evidence="20 22" type="primary">murB</name>
    <name evidence="22" type="ORF">KDN34_00850</name>
</gene>
<feature type="active site" description="Proton donor" evidence="20">
    <location>
        <position position="231"/>
    </location>
</feature>
<evidence type="ECO:0000256" key="20">
    <source>
        <dbReference type="HAMAP-Rule" id="MF_00037"/>
    </source>
</evidence>
<dbReference type="EMBL" id="CP073587">
    <property type="protein sequence ID" value="QUN06064.1"/>
    <property type="molecule type" value="Genomic_DNA"/>
</dbReference>
<dbReference type="NCBIfam" id="TIGR00179">
    <property type="entry name" value="murB"/>
    <property type="match status" value="1"/>
</dbReference>
<comment type="pathway">
    <text evidence="4 20">Cell wall biogenesis; peptidoglycan biosynthesis.</text>
</comment>
<dbReference type="SUPFAM" id="SSF56194">
    <property type="entry name" value="Uridine diphospho-N-Acetylenolpyruvylglucosamine reductase, MurB, C-terminal domain"/>
    <property type="match status" value="1"/>
</dbReference>
<dbReference type="PANTHER" id="PTHR21071">
    <property type="entry name" value="UDP-N-ACETYLENOLPYRUVOYLGLUCOSAMINE REDUCTASE"/>
    <property type="match status" value="1"/>
</dbReference>
<keyword evidence="16 20" id="KW-0131">Cell cycle</keyword>
<dbReference type="InterPro" id="IPR036318">
    <property type="entry name" value="FAD-bd_PCMH-like_sf"/>
</dbReference>
<keyword evidence="14 20" id="KW-0573">Peptidoglycan synthesis</keyword>
<dbReference type="InterPro" id="IPR011601">
    <property type="entry name" value="MurB_C"/>
</dbReference>
<keyword evidence="12 20" id="KW-0521">NADP</keyword>
<keyword evidence="17 20" id="KW-0961">Cell wall biogenesis/degradation</keyword>
<evidence type="ECO:0000313" key="23">
    <source>
        <dbReference type="Proteomes" id="UP000679575"/>
    </source>
</evidence>
<evidence type="ECO:0000256" key="17">
    <source>
        <dbReference type="ARBA" id="ARBA00023316"/>
    </source>
</evidence>
<dbReference type="HAMAP" id="MF_00037">
    <property type="entry name" value="MurB"/>
    <property type="match status" value="1"/>
</dbReference>
<evidence type="ECO:0000256" key="10">
    <source>
        <dbReference type="ARBA" id="ARBA00022630"/>
    </source>
</evidence>
<dbReference type="InterPro" id="IPR016169">
    <property type="entry name" value="FAD-bd_PCMH_sub2"/>
</dbReference>
<dbReference type="InterPro" id="IPR016166">
    <property type="entry name" value="FAD-bd_PCMH"/>
</dbReference>
<dbReference type="InterPro" id="IPR016167">
    <property type="entry name" value="FAD-bd_PCMH_sub1"/>
</dbReference>
<evidence type="ECO:0000259" key="21">
    <source>
        <dbReference type="PROSITE" id="PS51387"/>
    </source>
</evidence>
<evidence type="ECO:0000256" key="3">
    <source>
        <dbReference type="ARBA" id="ARBA00004496"/>
    </source>
</evidence>
<dbReference type="NCBIfam" id="NF000755">
    <property type="entry name" value="PRK00046.1"/>
    <property type="match status" value="1"/>
</dbReference>
<dbReference type="PROSITE" id="PS51387">
    <property type="entry name" value="FAD_PCMH"/>
    <property type="match status" value="1"/>
</dbReference>
<dbReference type="Gene3D" id="3.30.43.10">
    <property type="entry name" value="Uridine Diphospho-n-acetylenolpyruvylglucosamine Reductase, domain 2"/>
    <property type="match status" value="1"/>
</dbReference>
<keyword evidence="8 20" id="KW-0963">Cytoplasm</keyword>
<evidence type="ECO:0000256" key="13">
    <source>
        <dbReference type="ARBA" id="ARBA00022960"/>
    </source>
</evidence>
<feature type="domain" description="FAD-binding PCMH-type" evidence="21">
    <location>
        <begin position="16"/>
        <end position="186"/>
    </location>
</feature>
<sequence>MSQPAISLNSFNTFALAANCQQLIIAKTRAELIAACRQHQHDDVPPLVLGGGSNILLLEDFEGTVIKVENHGIKLQQTESSYLLAVEAGETWHELVCYCLRYQIPGLENLALIPGTVGAAPIQNIGAYGVEFADVCDWVEYFDMAKQQVIRLSAAQCQFGYRDSVFKQQLLDKALILGVGLRLPKHPQPKLSYGPLQQLPADASSQMIFDCVCATRREKIPDPTRLGNVGSCFKNPIIAADEYARLLGEFPEIVGYPLATGETKIAAAWLIDKAGLKGACYGDVMVHPGQPLVLVNRGNASGQDVVLALQSVRSKVYQIFGITLEPEPRTYAATGEKRI</sequence>
<keyword evidence="23" id="KW-1185">Reference proteome</keyword>
<comment type="function">
    <text evidence="2 20">Cell wall formation.</text>
</comment>
<dbReference type="EC" id="1.3.1.98" evidence="6 20"/>
<keyword evidence="15 20" id="KW-0560">Oxidoreductase</keyword>
<dbReference type="RefSeq" id="WP_212595089.1">
    <property type="nucleotide sequence ID" value="NZ_CP073587.1"/>
</dbReference>
<protein>
    <recommendedName>
        <fullName evidence="7 20">UDP-N-acetylenolpyruvoylglucosamine reductase</fullName>
        <ecNumber evidence="6 20">1.3.1.98</ecNumber>
    </recommendedName>
    <alternativeName>
        <fullName evidence="18 20">UDP-N-acetylmuramate dehydrogenase</fullName>
    </alternativeName>
</protein>
<dbReference type="Gene3D" id="3.90.78.10">
    <property type="entry name" value="UDP-N-acetylenolpyruvoylglucosamine reductase, C-terminal domain"/>
    <property type="match status" value="1"/>
</dbReference>
<dbReference type="InterPro" id="IPR036635">
    <property type="entry name" value="MurB_C_sf"/>
</dbReference>
<evidence type="ECO:0000256" key="7">
    <source>
        <dbReference type="ARBA" id="ARBA00015188"/>
    </source>
</evidence>
<dbReference type="GO" id="GO:0008762">
    <property type="term" value="F:UDP-N-acetylmuramate dehydrogenase activity"/>
    <property type="evidence" value="ECO:0007669"/>
    <property type="project" value="UniProtKB-EC"/>
</dbReference>
<evidence type="ECO:0000256" key="9">
    <source>
        <dbReference type="ARBA" id="ARBA00022618"/>
    </source>
</evidence>
<feature type="active site" evidence="20">
    <location>
        <position position="327"/>
    </location>
</feature>
<dbReference type="Pfam" id="PF02873">
    <property type="entry name" value="MurB_C"/>
    <property type="match status" value="1"/>
</dbReference>
<keyword evidence="13 20" id="KW-0133">Cell shape</keyword>
<evidence type="ECO:0000256" key="19">
    <source>
        <dbReference type="ARBA" id="ARBA00048914"/>
    </source>
</evidence>
<comment type="similarity">
    <text evidence="5 20">Belongs to the MurB family.</text>
</comment>
<comment type="cofactor">
    <cofactor evidence="1 20">
        <name>FAD</name>
        <dbReference type="ChEBI" id="CHEBI:57692"/>
    </cofactor>
</comment>
<evidence type="ECO:0000256" key="6">
    <source>
        <dbReference type="ARBA" id="ARBA00012518"/>
    </source>
</evidence>
<evidence type="ECO:0000256" key="15">
    <source>
        <dbReference type="ARBA" id="ARBA00023002"/>
    </source>
</evidence>